<protein>
    <submittedName>
        <fullName evidence="2">Uncharacterized protein</fullName>
    </submittedName>
</protein>
<gene>
    <name evidence="2" type="ORF">PODLI_1B039218</name>
</gene>
<keyword evidence="1" id="KW-0472">Membrane</keyword>
<dbReference type="Proteomes" id="UP001178461">
    <property type="component" value="Chromosome 11"/>
</dbReference>
<keyword evidence="1" id="KW-0812">Transmembrane</keyword>
<proteinExistence type="predicted"/>
<accession>A0AA35L2C0</accession>
<organism evidence="2 3">
    <name type="scientific">Podarcis lilfordi</name>
    <name type="common">Lilford's wall lizard</name>
    <dbReference type="NCBI Taxonomy" id="74358"/>
    <lineage>
        <taxon>Eukaryota</taxon>
        <taxon>Metazoa</taxon>
        <taxon>Chordata</taxon>
        <taxon>Craniata</taxon>
        <taxon>Vertebrata</taxon>
        <taxon>Euteleostomi</taxon>
        <taxon>Lepidosauria</taxon>
        <taxon>Squamata</taxon>
        <taxon>Bifurcata</taxon>
        <taxon>Unidentata</taxon>
        <taxon>Episquamata</taxon>
        <taxon>Laterata</taxon>
        <taxon>Lacertibaenia</taxon>
        <taxon>Lacertidae</taxon>
        <taxon>Podarcis</taxon>
    </lineage>
</organism>
<feature type="transmembrane region" description="Helical" evidence="1">
    <location>
        <begin position="20"/>
        <end position="40"/>
    </location>
</feature>
<keyword evidence="3" id="KW-1185">Reference proteome</keyword>
<name>A0AA35L2C0_9SAUR</name>
<evidence type="ECO:0000313" key="2">
    <source>
        <dbReference type="EMBL" id="CAI5787814.1"/>
    </source>
</evidence>
<dbReference type="AlphaFoldDB" id="A0AA35L2C0"/>
<evidence type="ECO:0000313" key="3">
    <source>
        <dbReference type="Proteomes" id="UP001178461"/>
    </source>
</evidence>
<reference evidence="2" key="1">
    <citation type="submission" date="2022-12" db="EMBL/GenBank/DDBJ databases">
        <authorList>
            <person name="Alioto T."/>
            <person name="Alioto T."/>
            <person name="Gomez Garrido J."/>
        </authorList>
    </citation>
    <scope>NUCLEOTIDE SEQUENCE</scope>
</reference>
<keyword evidence="1" id="KW-1133">Transmembrane helix</keyword>
<dbReference type="EMBL" id="OX395136">
    <property type="protein sequence ID" value="CAI5787814.1"/>
    <property type="molecule type" value="Genomic_DNA"/>
</dbReference>
<sequence>MAAGRSAERRNGASVTVKLAAFIFPSFIFPSAALVTFQQFDFTPKGALPPLSQKADRCQQQQSTKLKSFVIFVIVDFFMWPLDPAAQAATQRMKQMTRYCKVLSNVA</sequence>
<evidence type="ECO:0000256" key="1">
    <source>
        <dbReference type="SAM" id="Phobius"/>
    </source>
</evidence>